<dbReference type="CDD" id="cd05698">
    <property type="entry name" value="S1_Rrp5_repeat_hs6_sc5"/>
    <property type="match status" value="1"/>
</dbReference>
<feature type="region of interest" description="Disordered" evidence="14">
    <location>
        <begin position="1361"/>
        <end position="1499"/>
    </location>
</feature>
<dbReference type="CDD" id="cd05697">
    <property type="entry name" value="S1_Rrp5_repeat_hs5"/>
    <property type="match status" value="1"/>
</dbReference>
<keyword evidence="6" id="KW-0507">mRNA processing</keyword>
<keyword evidence="4" id="KW-0698">rRNA processing</keyword>
<feature type="compositionally biased region" description="Basic and acidic residues" evidence="14">
    <location>
        <begin position="21"/>
        <end position="34"/>
    </location>
</feature>
<dbReference type="InterPro" id="IPR048058">
    <property type="entry name" value="Rrp5_S1_rpt_hs11_sc8"/>
</dbReference>
<evidence type="ECO:0000256" key="3">
    <source>
        <dbReference type="ARBA" id="ARBA00022517"/>
    </source>
</evidence>
<feature type="compositionally biased region" description="Basic and acidic residues" evidence="14">
    <location>
        <begin position="889"/>
        <end position="904"/>
    </location>
</feature>
<dbReference type="FunFam" id="2.40.50.140:FF:000196">
    <property type="entry name" value="rRNA biogenesis protein RRP5"/>
    <property type="match status" value="1"/>
</dbReference>
<feature type="domain" description="S1 motif" evidence="15">
    <location>
        <begin position="536"/>
        <end position="610"/>
    </location>
</feature>
<dbReference type="Gene3D" id="2.40.50.140">
    <property type="entry name" value="Nucleic acid-binding proteins"/>
    <property type="match status" value="11"/>
</dbReference>
<dbReference type="Gene3D" id="1.25.40.10">
    <property type="entry name" value="Tetratricopeptide repeat domain"/>
    <property type="match status" value="2"/>
</dbReference>
<dbReference type="FunFam" id="2.40.50.140:FF:000159">
    <property type="entry name" value="rRNA biogenesis protein rrp5"/>
    <property type="match status" value="1"/>
</dbReference>
<feature type="domain" description="S1 motif" evidence="15">
    <location>
        <begin position="718"/>
        <end position="793"/>
    </location>
</feature>
<dbReference type="SMART" id="SM00386">
    <property type="entry name" value="HAT"/>
    <property type="match status" value="5"/>
</dbReference>
<comment type="function">
    <text evidence="11">Involved in the biogenesis of rRNA. Required for the formation of 18S and 5.8S rRNA.</text>
</comment>
<evidence type="ECO:0000256" key="12">
    <source>
        <dbReference type="ARBA" id="ARBA00073619"/>
    </source>
</evidence>
<feature type="region of interest" description="Disordered" evidence="14">
    <location>
        <begin position="181"/>
        <end position="202"/>
    </location>
</feature>
<keyword evidence="9" id="KW-0508">mRNA splicing</keyword>
<evidence type="ECO:0000256" key="1">
    <source>
        <dbReference type="ARBA" id="ARBA00004604"/>
    </source>
</evidence>
<dbReference type="FunFam" id="2.40.50.140:FF:000155">
    <property type="entry name" value="rRNA biogenesis protein RRP5"/>
    <property type="match status" value="1"/>
</dbReference>
<keyword evidence="7" id="KW-0747">Spliceosome</keyword>
<dbReference type="EMBL" id="LSBH01000002">
    <property type="protein sequence ID" value="OAQ83820.1"/>
    <property type="molecule type" value="Genomic_DNA"/>
</dbReference>
<dbReference type="GO" id="GO:0005681">
    <property type="term" value="C:spliceosomal complex"/>
    <property type="evidence" value="ECO:0007669"/>
    <property type="project" value="UniProtKB-KW"/>
</dbReference>
<dbReference type="InterPro" id="IPR003029">
    <property type="entry name" value="S1_domain"/>
</dbReference>
<evidence type="ECO:0000256" key="8">
    <source>
        <dbReference type="ARBA" id="ARBA00022737"/>
    </source>
</evidence>
<feature type="compositionally biased region" description="Acidic residues" evidence="14">
    <location>
        <begin position="188"/>
        <end position="202"/>
    </location>
</feature>
<evidence type="ECO:0000313" key="17">
    <source>
        <dbReference type="Proteomes" id="UP000078240"/>
    </source>
</evidence>
<dbReference type="SMART" id="SM00316">
    <property type="entry name" value="S1"/>
    <property type="match status" value="13"/>
</dbReference>
<dbReference type="SUPFAM" id="SSF48452">
    <property type="entry name" value="TPR-like"/>
    <property type="match status" value="1"/>
</dbReference>
<accession>A0A179H2Q2</accession>
<dbReference type="GO" id="GO:0003723">
    <property type="term" value="F:RNA binding"/>
    <property type="evidence" value="ECO:0007669"/>
    <property type="project" value="TreeGrafter"/>
</dbReference>
<dbReference type="InterPro" id="IPR057301">
    <property type="entry name" value="Rrp5_OB_4th"/>
</dbReference>
<dbReference type="InterPro" id="IPR045209">
    <property type="entry name" value="Rrp5"/>
</dbReference>
<feature type="domain" description="S1 motif" evidence="15">
    <location>
        <begin position="815"/>
        <end position="884"/>
    </location>
</feature>
<feature type="domain" description="S1 motif" evidence="15">
    <location>
        <begin position="1104"/>
        <end position="1173"/>
    </location>
</feature>
<keyword evidence="8" id="KW-0677">Repeat</keyword>
<dbReference type="PROSITE" id="PS50126">
    <property type="entry name" value="S1"/>
    <property type="match status" value="12"/>
</dbReference>
<evidence type="ECO:0000256" key="9">
    <source>
        <dbReference type="ARBA" id="ARBA00023187"/>
    </source>
</evidence>
<feature type="compositionally biased region" description="Acidic residues" evidence="14">
    <location>
        <begin position="1457"/>
        <end position="1471"/>
    </location>
</feature>
<feature type="domain" description="S1 motif" evidence="15">
    <location>
        <begin position="630"/>
        <end position="699"/>
    </location>
</feature>
<dbReference type="Pfam" id="PF23233">
    <property type="entry name" value="HAT_Syf1_CNRKL1_N"/>
    <property type="match status" value="1"/>
</dbReference>
<feature type="compositionally biased region" description="Basic and acidic residues" evidence="14">
    <location>
        <begin position="1"/>
        <end position="10"/>
    </location>
</feature>
<feature type="compositionally biased region" description="Acidic residues" evidence="14">
    <location>
        <begin position="1400"/>
        <end position="1436"/>
    </location>
</feature>
<dbReference type="CDD" id="cd05702">
    <property type="entry name" value="S1_Rrp5_repeat_hs11_sc8"/>
    <property type="match status" value="1"/>
</dbReference>
<dbReference type="Pfam" id="PF00575">
    <property type="entry name" value="S1"/>
    <property type="match status" value="7"/>
</dbReference>
<dbReference type="SUPFAM" id="SSF50249">
    <property type="entry name" value="Nucleic acid-binding proteins"/>
    <property type="match status" value="12"/>
</dbReference>
<comment type="similarity">
    <text evidence="2">Belongs to the crooked-neck family.</text>
</comment>
<dbReference type="Pfam" id="PF24685">
    <property type="entry name" value="OB_RRP5_4th"/>
    <property type="match status" value="1"/>
</dbReference>
<dbReference type="InterPro" id="IPR057302">
    <property type="entry name" value="Rrp5_S1"/>
</dbReference>
<evidence type="ECO:0000256" key="7">
    <source>
        <dbReference type="ARBA" id="ARBA00022728"/>
    </source>
</evidence>
<dbReference type="CDD" id="cd05706">
    <property type="entry name" value="S1_Rrp5_repeat_sc10"/>
    <property type="match status" value="1"/>
</dbReference>
<evidence type="ECO:0000256" key="5">
    <source>
        <dbReference type="ARBA" id="ARBA00022553"/>
    </source>
</evidence>
<feature type="compositionally biased region" description="Basic and acidic residues" evidence="14">
    <location>
        <begin position="1482"/>
        <end position="1494"/>
    </location>
</feature>
<feature type="domain" description="S1 motif" evidence="15">
    <location>
        <begin position="1198"/>
        <end position="1267"/>
    </location>
</feature>
<dbReference type="GO" id="GO:0006364">
    <property type="term" value="P:rRNA processing"/>
    <property type="evidence" value="ECO:0007669"/>
    <property type="project" value="UniProtKB-KW"/>
</dbReference>
<dbReference type="FunFam" id="2.40.50.140:FF:000278">
    <property type="entry name" value="rRNA biogenesis protein rrp5"/>
    <property type="match status" value="1"/>
</dbReference>
<evidence type="ECO:0000256" key="4">
    <source>
        <dbReference type="ARBA" id="ARBA00022552"/>
    </source>
</evidence>
<dbReference type="InterPro" id="IPR055433">
    <property type="entry name" value="HAT_Syf1-like_N"/>
</dbReference>
<feature type="domain" description="S1 motif" evidence="15">
    <location>
        <begin position="1287"/>
        <end position="1358"/>
    </location>
</feature>
<feature type="compositionally biased region" description="Acidic residues" evidence="14">
    <location>
        <begin position="1362"/>
        <end position="1389"/>
    </location>
</feature>
<dbReference type="CDD" id="cd05693">
    <property type="entry name" value="S1_Rrp5_repeat_hs1_sc1"/>
    <property type="match status" value="1"/>
</dbReference>
<keyword evidence="5" id="KW-0597">Phosphoprotein</keyword>
<evidence type="ECO:0000256" key="10">
    <source>
        <dbReference type="ARBA" id="ARBA00023242"/>
    </source>
</evidence>
<dbReference type="CDD" id="cd05708">
    <property type="entry name" value="S1_Rrp5_repeat_sc12"/>
    <property type="match status" value="1"/>
</dbReference>
<feature type="domain" description="S1 motif" evidence="15">
    <location>
        <begin position="1017"/>
        <end position="1088"/>
    </location>
</feature>
<dbReference type="InterPro" id="IPR048059">
    <property type="entry name" value="Rrp5_S1_rpt_hs1_sc1"/>
</dbReference>
<comment type="caution">
    <text evidence="16">The sequence shown here is derived from an EMBL/GenBank/DDBJ whole genome shotgun (WGS) entry which is preliminary data.</text>
</comment>
<dbReference type="GO" id="GO:0008380">
    <property type="term" value="P:RNA splicing"/>
    <property type="evidence" value="ECO:0007669"/>
    <property type="project" value="UniProtKB-KW"/>
</dbReference>
<dbReference type="FunFam" id="2.40.50.140:FF:000279">
    <property type="entry name" value="rRNA biogenesis protein rrp5"/>
    <property type="match status" value="1"/>
</dbReference>
<evidence type="ECO:0000313" key="16">
    <source>
        <dbReference type="EMBL" id="OAQ83820.1"/>
    </source>
</evidence>
<evidence type="ECO:0000256" key="11">
    <source>
        <dbReference type="ARBA" id="ARBA00055575"/>
    </source>
</evidence>
<dbReference type="Pfam" id="PF23459">
    <property type="entry name" value="S1_RRP5"/>
    <property type="match status" value="2"/>
</dbReference>
<dbReference type="InterPro" id="IPR003107">
    <property type="entry name" value="HAT"/>
</dbReference>
<dbReference type="PANTHER" id="PTHR23270">
    <property type="entry name" value="PROGRAMMED CELL DEATH PROTEIN 11 PRE-RRNA PROCESSING PROTEIN RRP5"/>
    <property type="match status" value="1"/>
</dbReference>
<feature type="domain" description="S1 motif" evidence="15">
    <location>
        <begin position="909"/>
        <end position="986"/>
    </location>
</feature>
<keyword evidence="10" id="KW-0539">Nucleus</keyword>
<dbReference type="CDD" id="cd05703">
    <property type="entry name" value="S1_Rrp5_repeat_hs12_sc9"/>
    <property type="match status" value="1"/>
</dbReference>
<evidence type="ECO:0000256" key="14">
    <source>
        <dbReference type="SAM" id="MobiDB-lite"/>
    </source>
</evidence>
<feature type="domain" description="S1 motif" evidence="15">
    <location>
        <begin position="141"/>
        <end position="241"/>
    </location>
</feature>
<dbReference type="GO" id="GO:0032040">
    <property type="term" value="C:small-subunit processome"/>
    <property type="evidence" value="ECO:0007669"/>
    <property type="project" value="TreeGrafter"/>
</dbReference>
<feature type="domain" description="S1 motif" evidence="15">
    <location>
        <begin position="257"/>
        <end position="323"/>
    </location>
</feature>
<feature type="region of interest" description="Disordered" evidence="14">
    <location>
        <begin position="1"/>
        <end position="124"/>
    </location>
</feature>
<evidence type="ECO:0000256" key="13">
    <source>
        <dbReference type="ARBA" id="ARBA00076674"/>
    </source>
</evidence>
<dbReference type="Proteomes" id="UP000078240">
    <property type="component" value="Unassembled WGS sequence"/>
</dbReference>
<keyword evidence="3" id="KW-0690">Ribosome biogenesis</keyword>
<comment type="subcellular location">
    <subcellularLocation>
        <location evidence="1">Nucleus</location>
        <location evidence="1">Nucleolus</location>
    </subcellularLocation>
</comment>
<name>A0A179H2Q2_PURLI</name>
<reference evidence="16 17" key="1">
    <citation type="submission" date="2016-01" db="EMBL/GenBank/DDBJ databases">
        <title>Biosynthesis of antibiotic leucinostatins and their inhibition on Phytophthora in bio-control Purpureocillium lilacinum.</title>
        <authorList>
            <person name="Wang G."/>
            <person name="Liu Z."/>
            <person name="Lin R."/>
            <person name="Li E."/>
            <person name="Mao Z."/>
            <person name="Ling J."/>
            <person name="Yin W."/>
            <person name="Xie B."/>
        </authorList>
    </citation>
    <scope>NUCLEOTIDE SEQUENCE [LARGE SCALE GENOMIC DNA]</scope>
    <source>
        <strain evidence="16">PLBJ-1</strain>
    </source>
</reference>
<protein>
    <recommendedName>
        <fullName evidence="12">rRNA biogenesis protein RRP5</fullName>
    </recommendedName>
    <alternativeName>
        <fullName evidence="13">Ribosomal RNA-processing protein 5</fullName>
    </alternativeName>
</protein>
<gene>
    <name evidence="16" type="ORF">VFPBJ_02587</name>
</gene>
<dbReference type="InterPro" id="IPR011990">
    <property type="entry name" value="TPR-like_helical_dom_sf"/>
</dbReference>
<proteinExistence type="inferred from homology"/>
<evidence type="ECO:0000259" key="15">
    <source>
        <dbReference type="PROSITE" id="PS50126"/>
    </source>
</evidence>
<dbReference type="InterPro" id="IPR012340">
    <property type="entry name" value="NA-bd_OB-fold"/>
</dbReference>
<evidence type="ECO:0000256" key="2">
    <source>
        <dbReference type="ARBA" id="ARBA00008644"/>
    </source>
</evidence>
<feature type="compositionally biased region" description="Basic residues" evidence="14">
    <location>
        <begin position="101"/>
        <end position="110"/>
    </location>
</feature>
<feature type="domain" description="S1 motif" evidence="15">
    <location>
        <begin position="444"/>
        <end position="519"/>
    </location>
</feature>
<feature type="region of interest" description="Disordered" evidence="14">
    <location>
        <begin position="882"/>
        <end position="904"/>
    </location>
</feature>
<dbReference type="FunFam" id="2.40.50.140:FF:000103">
    <property type="entry name" value="protein RRP5 homolog"/>
    <property type="match status" value="2"/>
</dbReference>
<dbReference type="PANTHER" id="PTHR23270:SF10">
    <property type="entry name" value="PROTEIN RRP5 HOMOLOG"/>
    <property type="match status" value="1"/>
</dbReference>
<sequence length="1787" mass="196589">MSNLKRKEAPDGTPSSKTAKKLKEARPAKKDATPKDTTTAGKPSKKPTEPKAPVVSLLKDDEPIFPRGGGSVLTPLEQKQIQLEAKADAMRDEEFDTGGKAQKKKKRKMSLKSDGKAGSSKKNTEDNIKVESLNFKKLVKGSLVLGQVTRINRLDLEVALPNNLAGRVSIVAVSEQLTNRLQSNAAEKDDDDDDEESSDESNADLKSLFAVGQYLRVYVVSTLDESAVTGKARRKIELSLRPAETNEGLDKDDIVANGTVMASVVSVEDHGCVMDIEIPGLRAFLPTGEIDSSIDRDRLQPGSVFLCHVTGKGKGKVVQLSLQQKALGNVKAVPTEATTISTFLPGTAVDVLVSHADHRGLSGKVMGSLDVTADLVHSGAGPNDTKLEETYKVGSKVKARVICNFPTAKEPKLGISLLPHVTSLSRMYPAQDANNLPTVVLPISSLVEKCTVRHVESAIGLFVDTGVAGLSGFVHISRVKDGKVDALYQTSGPYQVGSVHKGRVIGYSEMDGIFHISFEKSILEQQYIRLEDVPVGAVVNCEIEKLVIKEDGVAGLILKVAEGINGFVPERHMSDIRLQHPEKKFREGMKVKARVLSTNPAKRTMRLTLKKTLVNSDAPPVKSYSEVSVGMQVPGTIVKLQPNGAHIKFYGALRGFLPVSEMSEAYIRDPNEHFRVGQVVNVHVLDVDSEQTRLVVSCKDPGAFGLEKQTALKNIKLGDVVSGKVTQKTEDQVFVELADSQLKAILPVGHLTDNKSASKVQFALKRISTGQTLSNLVVIDKNDQRRAIILTQKASLIQAAKDGKLPSTFEEVKIGSILPGFVRNITQSAVFIQFSGGLHALLPKARLPADAQSKPDFGLQKYQSIEVKVVSTIPELRRVMVAPSSATEEPEKPKRAEKAPAPEDGLKVGSIVQASITSVKQTQLNVQLVGTGVQGRIDVSQVFDKWDDIPDPKDPLEKFRKKQQLKVKVIGVHDAKDHRFLPLSHRSAHSVLELSAKPSDLKSEASEPLGLDSIKVGETHVAFVNNVTPQYLWVNLSPNVRGRVSAMEASDDSSLLNDLHAHFPIGSAMRVRVTSVDTENKHLDLSARSSSSSESITWASLKPNMFLPGRITKVNERQVLVKLSETVSGPVHLPDMADNFDDIDTSEYKKNDIVRVSVVEVDAPNKRLRLSLRPSRIMSSTLPVTDKEITSFSQISSGDIVRGFVKNVADKGLFVLLGGQVTALVKIANLSDRFLKEWKDQFQVDQLVKGRVIAVDAAVRQVELSLKASMVEEDYTPPMTFKDIKEGQVVTGKVRKVEEFGAFILVDNSANVSGLCHRSQMADKAVKDATKLYKEGDAVKAKVLEVDADKRRISFGLKPSLFEDEDSDMDSDAGAPLEDESDEDVEMDEGALLKILGTDNMDDSDEDEGEEDDDEDEDEDEAEEDEGSDEDEEMEDAPNAKTSGLGLGKKSAWAADPFDEPGSESDDDEQVVSEKKKRRRKGEVQVDKTAELDAHGPQTSSDYERLLLGQPDSSALWIAYMSFQMQVSDLSKAREVAERAIKSINIREETEKLNVWVAYLNLEVAYGSKQTVEDVFKRACQYNDEQTVHEKLASNYIGLNKHKEADALFETMLKKFGAKSPKVWTNYAHFLHHTHNDPARARALLPRATQQLDKRHHQAIISGFAALEFTSDNGEPERGRTMFEGLLSTWPKKGDLWSQLLDLETRRGAEADQAAVRDVFERRTRVRGLKPQQAERWFRRWAEWEEKLDPKGRERVMAKAQDWAAQFKARKEADAAAAAEADEEMEE</sequence>
<dbReference type="GO" id="GO:0006397">
    <property type="term" value="P:mRNA processing"/>
    <property type="evidence" value="ECO:0007669"/>
    <property type="project" value="UniProtKB-KW"/>
</dbReference>
<organism evidence="16 17">
    <name type="scientific">Purpureocillium lilacinum</name>
    <name type="common">Paecilomyces lilacinus</name>
    <dbReference type="NCBI Taxonomy" id="33203"/>
    <lineage>
        <taxon>Eukaryota</taxon>
        <taxon>Fungi</taxon>
        <taxon>Dikarya</taxon>
        <taxon>Ascomycota</taxon>
        <taxon>Pezizomycotina</taxon>
        <taxon>Sordariomycetes</taxon>
        <taxon>Hypocreomycetidae</taxon>
        <taxon>Hypocreales</taxon>
        <taxon>Ophiocordycipitaceae</taxon>
        <taxon>Purpureocillium</taxon>
    </lineage>
</organism>
<evidence type="ECO:0000256" key="6">
    <source>
        <dbReference type="ARBA" id="ARBA00022664"/>
    </source>
</evidence>